<dbReference type="STRING" id="1586267.GCA_001418685_00630"/>
<evidence type="ECO:0000313" key="2">
    <source>
        <dbReference type="EMBL" id="CVK15797.1"/>
    </source>
</evidence>
<reference evidence="2 3" key="1">
    <citation type="submission" date="2016-01" db="EMBL/GenBank/DDBJ databases">
        <authorList>
            <person name="McClelland M."/>
            <person name="Jain A."/>
            <person name="Saraogi P."/>
            <person name="Mendelson R."/>
            <person name="Westerman R."/>
            <person name="SanMiguel P."/>
            <person name="Csonka L."/>
        </authorList>
    </citation>
    <scope>NUCLEOTIDE SEQUENCE [LARGE SCALE GENOMIC DNA]</scope>
    <source>
        <strain evidence="2 3">R-53146</strain>
    </source>
</reference>
<gene>
    <name evidence="2" type="ORF">Ga0061079_103107</name>
</gene>
<proteinExistence type="predicted"/>
<keyword evidence="3" id="KW-1185">Reference proteome</keyword>
<name>A0A0X3ANR9_9FLAO</name>
<keyword evidence="1" id="KW-0472">Membrane</keyword>
<dbReference type="OrthoDB" id="1272486at2"/>
<accession>A0A0X3ANR9</accession>
<protein>
    <submittedName>
        <fullName evidence="2">Uncharacterized protein</fullName>
    </submittedName>
</protein>
<organism evidence="2 3">
    <name type="scientific">Apibacter mensalis</name>
    <dbReference type="NCBI Taxonomy" id="1586267"/>
    <lineage>
        <taxon>Bacteria</taxon>
        <taxon>Pseudomonadati</taxon>
        <taxon>Bacteroidota</taxon>
        <taxon>Flavobacteriia</taxon>
        <taxon>Flavobacteriales</taxon>
        <taxon>Weeksellaceae</taxon>
        <taxon>Apibacter</taxon>
    </lineage>
</organism>
<dbReference type="RefSeq" id="WP_055425023.1">
    <property type="nucleotide sequence ID" value="NZ_FCOR01000003.1"/>
</dbReference>
<feature type="transmembrane region" description="Helical" evidence="1">
    <location>
        <begin position="6"/>
        <end position="24"/>
    </location>
</feature>
<evidence type="ECO:0000256" key="1">
    <source>
        <dbReference type="SAM" id="Phobius"/>
    </source>
</evidence>
<keyword evidence="1" id="KW-1133">Transmembrane helix</keyword>
<dbReference type="EMBL" id="FCOR01000003">
    <property type="protein sequence ID" value="CVK15797.1"/>
    <property type="molecule type" value="Genomic_DNA"/>
</dbReference>
<dbReference type="AlphaFoldDB" id="A0A0X3ANR9"/>
<sequence>MLNKNSLQGLCIAISIGLISFFIYKIYIEKNDEFLLDNPSNDEIKVILNGKSYLLAAGQSLSIPVISGKNTISSQDIHGKSILKDTFFVITKNTRGLINPSLSTYFTFRRYYGHIKNMNSLYQAHRRKIDGKEFMGEINEYSQLIIQDFYYNINQKFPKIINKVDSIESRVKLFRKNQFLEFYRSTFE</sequence>
<evidence type="ECO:0000313" key="3">
    <source>
        <dbReference type="Proteomes" id="UP000182761"/>
    </source>
</evidence>
<keyword evidence="1" id="KW-0812">Transmembrane</keyword>
<dbReference type="Proteomes" id="UP000182761">
    <property type="component" value="Unassembled WGS sequence"/>
</dbReference>